<evidence type="ECO:0000256" key="2">
    <source>
        <dbReference type="SAM" id="SignalP"/>
    </source>
</evidence>
<evidence type="ECO:0000256" key="1">
    <source>
        <dbReference type="SAM" id="Coils"/>
    </source>
</evidence>
<dbReference type="Proteomes" id="UP001140560">
    <property type="component" value="Unassembled WGS sequence"/>
</dbReference>
<proteinExistence type="predicted"/>
<keyword evidence="2" id="KW-0732">Signal</keyword>
<dbReference type="EMBL" id="JAPEUY010000006">
    <property type="protein sequence ID" value="KAJ4372115.1"/>
    <property type="molecule type" value="Genomic_DNA"/>
</dbReference>
<keyword evidence="1" id="KW-0175">Coiled coil</keyword>
<feature type="signal peptide" evidence="2">
    <location>
        <begin position="1"/>
        <end position="25"/>
    </location>
</feature>
<organism evidence="3 4">
    <name type="scientific">Neocucurbitaria cava</name>
    <dbReference type="NCBI Taxonomy" id="798079"/>
    <lineage>
        <taxon>Eukaryota</taxon>
        <taxon>Fungi</taxon>
        <taxon>Dikarya</taxon>
        <taxon>Ascomycota</taxon>
        <taxon>Pezizomycotina</taxon>
        <taxon>Dothideomycetes</taxon>
        <taxon>Pleosporomycetidae</taxon>
        <taxon>Pleosporales</taxon>
        <taxon>Pleosporineae</taxon>
        <taxon>Cucurbitariaceae</taxon>
        <taxon>Neocucurbitaria</taxon>
    </lineage>
</organism>
<evidence type="ECO:0000313" key="4">
    <source>
        <dbReference type="Proteomes" id="UP001140560"/>
    </source>
</evidence>
<keyword evidence="4" id="KW-1185">Reference proteome</keyword>
<feature type="chain" id="PRO_5040827367" evidence="2">
    <location>
        <begin position="26"/>
        <end position="222"/>
    </location>
</feature>
<evidence type="ECO:0000313" key="3">
    <source>
        <dbReference type="EMBL" id="KAJ4372115.1"/>
    </source>
</evidence>
<feature type="coiled-coil region" evidence="1">
    <location>
        <begin position="48"/>
        <end position="79"/>
    </location>
</feature>
<dbReference type="OrthoDB" id="3800457at2759"/>
<sequence>MSPVSFVAQIVMALLICLLSFEIDSSEEEALAESLSKPSILHAKDTFIASANESLKEEQKRLLSENAELQRRIASKDAEGYDLQMQIQYKAEELHEMTFDRNTTKEGLSDMQVEFNETKVRLREYEAALDEKENELENWWANTAGTIHALQRQIEDYSDRTERLRADQKTLRSVIESRHTELAELSQEKFLLARNLADLAQQCEELCHWQSRLVEDFRGSRR</sequence>
<feature type="coiled-coil region" evidence="1">
    <location>
        <begin position="108"/>
        <end position="202"/>
    </location>
</feature>
<dbReference type="AlphaFoldDB" id="A0A9W9CNR2"/>
<accession>A0A9W9CNR2</accession>
<comment type="caution">
    <text evidence="3">The sequence shown here is derived from an EMBL/GenBank/DDBJ whole genome shotgun (WGS) entry which is preliminary data.</text>
</comment>
<reference evidence="3" key="1">
    <citation type="submission" date="2022-10" db="EMBL/GenBank/DDBJ databases">
        <title>Tapping the CABI collections for fungal endophytes: first genome assemblies for Collariella, Neodidymelliopsis, Ascochyta clinopodiicola, Didymella pomorum, Didymosphaeria variabile, Neocosmospora piperis and Neocucurbitaria cava.</title>
        <authorList>
            <person name="Hill R."/>
        </authorList>
    </citation>
    <scope>NUCLEOTIDE SEQUENCE</scope>
    <source>
        <strain evidence="3">IMI 356814</strain>
    </source>
</reference>
<gene>
    <name evidence="3" type="ORF">N0V83_003888</name>
</gene>
<name>A0A9W9CNR2_9PLEO</name>
<protein>
    <submittedName>
        <fullName evidence="3">Uncharacterized protein</fullName>
    </submittedName>
</protein>